<organism evidence="1">
    <name type="scientific">Arundo donax</name>
    <name type="common">Giant reed</name>
    <name type="synonym">Donax arundinaceus</name>
    <dbReference type="NCBI Taxonomy" id="35708"/>
    <lineage>
        <taxon>Eukaryota</taxon>
        <taxon>Viridiplantae</taxon>
        <taxon>Streptophyta</taxon>
        <taxon>Embryophyta</taxon>
        <taxon>Tracheophyta</taxon>
        <taxon>Spermatophyta</taxon>
        <taxon>Magnoliopsida</taxon>
        <taxon>Liliopsida</taxon>
        <taxon>Poales</taxon>
        <taxon>Poaceae</taxon>
        <taxon>PACMAD clade</taxon>
        <taxon>Arundinoideae</taxon>
        <taxon>Arundineae</taxon>
        <taxon>Arundo</taxon>
    </lineage>
</organism>
<evidence type="ECO:0000313" key="1">
    <source>
        <dbReference type="EMBL" id="JAE35768.1"/>
    </source>
</evidence>
<dbReference type="EMBL" id="GBRH01162128">
    <property type="protein sequence ID" value="JAE35768.1"/>
    <property type="molecule type" value="Transcribed_RNA"/>
</dbReference>
<proteinExistence type="predicted"/>
<sequence length="9" mass="1081">MLLVHTRLV</sequence>
<accession>A0A0A9HS68</accession>
<reference evidence="1" key="2">
    <citation type="journal article" date="2015" name="Data Brief">
        <title>Shoot transcriptome of the giant reed, Arundo donax.</title>
        <authorList>
            <person name="Barrero R.A."/>
            <person name="Guerrero F.D."/>
            <person name="Moolhuijzen P."/>
            <person name="Goolsby J.A."/>
            <person name="Tidwell J."/>
            <person name="Bellgard S.E."/>
            <person name="Bellgard M.I."/>
        </authorList>
    </citation>
    <scope>NUCLEOTIDE SEQUENCE</scope>
    <source>
        <tissue evidence="1">Shoot tissue taken approximately 20 cm above the soil surface</tissue>
    </source>
</reference>
<protein>
    <submittedName>
        <fullName evidence="1">Uncharacterized protein</fullName>
    </submittedName>
</protein>
<name>A0A0A9HS68_ARUDO</name>
<reference evidence="1" key="1">
    <citation type="submission" date="2014-09" db="EMBL/GenBank/DDBJ databases">
        <authorList>
            <person name="Magalhaes I.L.F."/>
            <person name="Oliveira U."/>
            <person name="Santos F.R."/>
            <person name="Vidigal T.H.D.A."/>
            <person name="Brescovit A.D."/>
            <person name="Santos A.J."/>
        </authorList>
    </citation>
    <scope>NUCLEOTIDE SEQUENCE</scope>
    <source>
        <tissue evidence="1">Shoot tissue taken approximately 20 cm above the soil surface</tissue>
    </source>
</reference>